<dbReference type="Pfam" id="PF03176">
    <property type="entry name" value="MMPL"/>
    <property type="match status" value="1"/>
</dbReference>
<feature type="transmembrane region" description="Helical" evidence="7">
    <location>
        <begin position="761"/>
        <end position="781"/>
    </location>
</feature>
<keyword evidence="3 7" id="KW-0812">Transmembrane</keyword>
<feature type="domain" description="SSD" evidence="8">
    <location>
        <begin position="335"/>
        <end position="429"/>
    </location>
</feature>
<feature type="transmembrane region" description="Helical" evidence="7">
    <location>
        <begin position="329"/>
        <end position="352"/>
    </location>
</feature>
<dbReference type="PANTHER" id="PTHR33406">
    <property type="entry name" value="MEMBRANE PROTEIN MJ1562-RELATED"/>
    <property type="match status" value="1"/>
</dbReference>
<feature type="transmembrane region" description="Helical" evidence="7">
    <location>
        <begin position="406"/>
        <end position="430"/>
    </location>
</feature>
<feature type="transmembrane region" description="Helical" evidence="7">
    <location>
        <begin position="801"/>
        <end position="822"/>
    </location>
</feature>
<organism evidence="9 10">
    <name type="scientific">Pyruvatibacter mobilis</name>
    <dbReference type="NCBI Taxonomy" id="1712261"/>
    <lineage>
        <taxon>Bacteria</taxon>
        <taxon>Pseudomonadati</taxon>
        <taxon>Pseudomonadota</taxon>
        <taxon>Alphaproteobacteria</taxon>
        <taxon>Hyphomicrobiales</taxon>
        <taxon>Parvibaculaceae</taxon>
        <taxon>Pyruvatibacter</taxon>
    </lineage>
</organism>
<dbReference type="InterPro" id="IPR000731">
    <property type="entry name" value="SSD"/>
</dbReference>
<dbReference type="GeneID" id="300654337"/>
<protein>
    <submittedName>
        <fullName evidence="9">MMPL family transporter</fullName>
    </submittedName>
</protein>
<feature type="transmembrane region" description="Helical" evidence="7">
    <location>
        <begin position="372"/>
        <end position="394"/>
    </location>
</feature>
<evidence type="ECO:0000256" key="3">
    <source>
        <dbReference type="ARBA" id="ARBA00022692"/>
    </source>
</evidence>
<dbReference type="PANTHER" id="PTHR33406:SF13">
    <property type="entry name" value="MEMBRANE PROTEIN YDFJ"/>
    <property type="match status" value="1"/>
</dbReference>
<comment type="subcellular location">
    <subcellularLocation>
        <location evidence="1">Cell membrane</location>
        <topology evidence="1">Multi-pass membrane protein</topology>
    </subcellularLocation>
</comment>
<evidence type="ECO:0000313" key="9">
    <source>
        <dbReference type="EMBL" id="NBG96819.1"/>
    </source>
</evidence>
<dbReference type="InterPro" id="IPR050545">
    <property type="entry name" value="Mycobact_MmpL"/>
</dbReference>
<dbReference type="PROSITE" id="PS50156">
    <property type="entry name" value="SSD"/>
    <property type="match status" value="1"/>
</dbReference>
<feature type="transmembrane region" description="Helical" evidence="7">
    <location>
        <begin position="734"/>
        <end position="755"/>
    </location>
</feature>
<dbReference type="SUPFAM" id="SSF82866">
    <property type="entry name" value="Multidrug efflux transporter AcrB transmembrane domain"/>
    <property type="match status" value="2"/>
</dbReference>
<keyword evidence="5 7" id="KW-0472">Membrane</keyword>
<dbReference type="GO" id="GO:0005886">
    <property type="term" value="C:plasma membrane"/>
    <property type="evidence" value="ECO:0007669"/>
    <property type="project" value="UniProtKB-SubCell"/>
</dbReference>
<feature type="transmembrane region" description="Helical" evidence="7">
    <location>
        <begin position="277"/>
        <end position="295"/>
    </location>
</feature>
<dbReference type="Proteomes" id="UP000470384">
    <property type="component" value="Unassembled WGS sequence"/>
</dbReference>
<dbReference type="OrthoDB" id="7518665at2"/>
<sequence length="859" mass="90020">MSALLTNSARLITRHPAIVLMLLAFATVLAGIYAATQFRVNADQTSLVAPDSAFQIRFGAFRDAFPAYRRTSLIVVEAASRPAAIAAAQDLSAALEQRTDVFQSVFAASALPFFQKNGILYRKTDEVADQLDAIAQAQPGIALVLRQKGLAGLLDLIEQGAADAATISADGTATLPAQLQALAESLTQAARRTAETGAPPPRIELPGTTTEPGETAIELISVRIREDQTDMMSPSSKLQVIRDTATDLGLTEDNGITIRLTGNVPLSVDELKQVRQSLGLAGTLSFIMLALVLGLGVRSTRIVAVMFLTLIVGGVWSMAWAMFSIGEVNILSASFAVLFVGLGIDFAIHYALRAQEDVEAGMATPKALAEAAGDVGPAIAMGAVTSAIGFLSFMPTDYKGFADLGVIAGGGMILACLAALTVLPATLSLIGVPDQRSAGARFNRTIGRLFGVSRIVPGRIAMAAGLIGLVSIGLATQARFDFSTLSLKNSNSEPIQALADLQNRGLVTDYAAYVVTPSLEDAEQAAARMADLPVIKRVQTASSLIPQDQDEKLAAIEETGFLFFALRGMLDRPAAELPDTLAVPLPDGLDPASREALATLNEALAALSKPQRAALNGALANQLTRDISLLMAVFDAEPVTDLDQVPQGMRDRFIAEDGQALAIGLPEGDVTRTPDLRLFVAQVKEAFPDSTGRAVVEATVGDVVVEAFITALLLALAAVSVIVLIATRSIVDTALVLTPLLLAAMATAATGVAIGMPFNQANIIVLPLIMGLGVDNGIHVLMRYRRDGSLDGMLKSSTPRAIVLSTLTTIGAFGALSASVHAGTASMGVLLTIAMLYLLVATVFVLPALLSLRGKLRRQ</sequence>
<dbReference type="RefSeq" id="WP_160588836.1">
    <property type="nucleotide sequence ID" value="NZ_BMHN01000001.1"/>
</dbReference>
<evidence type="ECO:0000256" key="7">
    <source>
        <dbReference type="SAM" id="Phobius"/>
    </source>
</evidence>
<evidence type="ECO:0000313" key="10">
    <source>
        <dbReference type="Proteomes" id="UP000470384"/>
    </source>
</evidence>
<accession>A0A845QEG4</accession>
<reference evidence="9 10" key="1">
    <citation type="journal article" date="2016" name="Int. J. Syst. Evol. Microbiol.">
        <title>Pyruvatibacter mobilis gen. nov., sp. nov., a marine bacterium from the culture broth of Picochlorum sp. 122.</title>
        <authorList>
            <person name="Wang G."/>
            <person name="Tang M."/>
            <person name="Wu H."/>
            <person name="Dai S."/>
            <person name="Li T."/>
            <person name="Chen C."/>
            <person name="He H."/>
            <person name="Fan J."/>
            <person name="Xiang W."/>
            <person name="Li X."/>
        </authorList>
    </citation>
    <scope>NUCLEOTIDE SEQUENCE [LARGE SCALE GENOMIC DNA]</scope>
    <source>
        <strain evidence="9 10">GYP-11</strain>
    </source>
</reference>
<feature type="transmembrane region" description="Helical" evidence="7">
    <location>
        <begin position="451"/>
        <end position="475"/>
    </location>
</feature>
<evidence type="ECO:0000256" key="2">
    <source>
        <dbReference type="ARBA" id="ARBA00022475"/>
    </source>
</evidence>
<comment type="caution">
    <text evidence="9">The sequence shown here is derived from an EMBL/GenBank/DDBJ whole genome shotgun (WGS) entry which is preliminary data.</text>
</comment>
<dbReference type="Gene3D" id="1.20.1640.10">
    <property type="entry name" value="Multidrug efflux transporter AcrB transmembrane domain"/>
    <property type="match status" value="2"/>
</dbReference>
<evidence type="ECO:0000259" key="8">
    <source>
        <dbReference type="PROSITE" id="PS50156"/>
    </source>
</evidence>
<feature type="transmembrane region" description="Helical" evidence="7">
    <location>
        <begin position="707"/>
        <end position="727"/>
    </location>
</feature>
<evidence type="ECO:0000256" key="4">
    <source>
        <dbReference type="ARBA" id="ARBA00022989"/>
    </source>
</evidence>
<keyword evidence="10" id="KW-1185">Reference proteome</keyword>
<gene>
    <name evidence="9" type="ORF">GTQ45_13860</name>
</gene>
<feature type="transmembrane region" description="Helical" evidence="7">
    <location>
        <begin position="302"/>
        <end position="323"/>
    </location>
</feature>
<dbReference type="AlphaFoldDB" id="A0A845QEG4"/>
<keyword evidence="4 7" id="KW-1133">Transmembrane helix</keyword>
<evidence type="ECO:0000256" key="1">
    <source>
        <dbReference type="ARBA" id="ARBA00004651"/>
    </source>
</evidence>
<dbReference type="EMBL" id="WXYQ01000012">
    <property type="protein sequence ID" value="NBG96819.1"/>
    <property type="molecule type" value="Genomic_DNA"/>
</dbReference>
<proteinExistence type="predicted"/>
<name>A0A845QEG4_9HYPH</name>
<evidence type="ECO:0000256" key="6">
    <source>
        <dbReference type="SAM" id="MobiDB-lite"/>
    </source>
</evidence>
<evidence type="ECO:0000256" key="5">
    <source>
        <dbReference type="ARBA" id="ARBA00023136"/>
    </source>
</evidence>
<keyword evidence="2" id="KW-1003">Cell membrane</keyword>
<dbReference type="InterPro" id="IPR004869">
    <property type="entry name" value="MMPL_dom"/>
</dbReference>
<feature type="region of interest" description="Disordered" evidence="6">
    <location>
        <begin position="190"/>
        <end position="210"/>
    </location>
</feature>
<feature type="transmembrane region" description="Helical" evidence="7">
    <location>
        <begin position="828"/>
        <end position="850"/>
    </location>
</feature>